<dbReference type="InterPro" id="IPR021139">
    <property type="entry name" value="NYN"/>
</dbReference>
<evidence type="ECO:0000259" key="1">
    <source>
        <dbReference type="Pfam" id="PF01936"/>
    </source>
</evidence>
<protein>
    <submittedName>
        <fullName evidence="2">NYN domain containing protein, LabA family</fullName>
    </submittedName>
</protein>
<dbReference type="RefSeq" id="WP_347721384.1">
    <property type="nucleotide sequence ID" value="NZ_CP104395.1"/>
</dbReference>
<organism evidence="2 3">
    <name type="scientific">Candidatus Nanohalococcus occultus</name>
    <dbReference type="NCBI Taxonomy" id="2978047"/>
    <lineage>
        <taxon>Archaea</taxon>
        <taxon>Candidatus Nanohalarchaeota</taxon>
        <taxon>Candidatus Nanohalarchaeota incertae sedis</taxon>
        <taxon>Candidatus Nanohalococcus</taxon>
    </lineage>
</organism>
<feature type="domain" description="NYN" evidence="1">
    <location>
        <begin position="9"/>
        <end position="157"/>
    </location>
</feature>
<dbReference type="GeneID" id="98290576"/>
<name>A0ABY8CE97_9ARCH</name>
<dbReference type="Proteomes" id="UP001218034">
    <property type="component" value="Chromosome"/>
</dbReference>
<dbReference type="InterPro" id="IPR047140">
    <property type="entry name" value="LabA"/>
</dbReference>
<dbReference type="Pfam" id="PF01936">
    <property type="entry name" value="NYN"/>
    <property type="match status" value="1"/>
</dbReference>
<reference evidence="2 3" key="1">
    <citation type="submission" date="2022-09" db="EMBL/GenBank/DDBJ databases">
        <title>Xylan utilization by haloarchaea-nanohaloarchaea associations.</title>
        <authorList>
            <person name="Yakimov M."/>
        </authorList>
    </citation>
    <scope>NUCLEOTIDE SEQUENCE [LARGE SCALE GENOMIC DNA]</scope>
    <source>
        <strain evidence="2 3">SVXNc</strain>
    </source>
</reference>
<sequence>MTEIHSSQRVGVFVDVQNLYYSAKNLYEAKVDFEKLLNAAVMNRDLVRASAYVIKGDTPGENDFFEALRGIGYEVHVKELKEFYGGAKKGDWDLGMTVDMIQQAKNLDTVVLVTGDGDFAVLVDHLKSMGCRVEVMSFGKSSAKELREASDNFIDMDDKPNKFLVDK</sequence>
<proteinExistence type="predicted"/>
<evidence type="ECO:0000313" key="2">
    <source>
        <dbReference type="EMBL" id="WEL19544.1"/>
    </source>
</evidence>
<keyword evidence="3" id="KW-1185">Reference proteome</keyword>
<dbReference type="PANTHER" id="PTHR35458">
    <property type="entry name" value="SLR0755 PROTEIN"/>
    <property type="match status" value="1"/>
</dbReference>
<dbReference type="EMBL" id="CP104395">
    <property type="protein sequence ID" value="WEL19544.1"/>
    <property type="molecule type" value="Genomic_DNA"/>
</dbReference>
<dbReference type="PANTHER" id="PTHR35458:SF8">
    <property type="entry name" value="SLR0650 PROTEIN"/>
    <property type="match status" value="1"/>
</dbReference>
<dbReference type="CDD" id="cd10911">
    <property type="entry name" value="PIN_LabA"/>
    <property type="match status" value="1"/>
</dbReference>
<evidence type="ECO:0000313" key="3">
    <source>
        <dbReference type="Proteomes" id="UP001218034"/>
    </source>
</evidence>
<gene>
    <name evidence="2" type="ORF">SVXNc_0526</name>
</gene>
<accession>A0ABY8CE97</accession>
<dbReference type="Gene3D" id="3.40.50.1010">
    <property type="entry name" value="5'-nuclease"/>
    <property type="match status" value="1"/>
</dbReference>